<dbReference type="AlphaFoldDB" id="A0A2P4Z2L9"/>
<dbReference type="OrthoDB" id="10531744at2759"/>
<organism evidence="1 2">
    <name type="scientific">Cryptosporidium meleagridis</name>
    <dbReference type="NCBI Taxonomy" id="93969"/>
    <lineage>
        <taxon>Eukaryota</taxon>
        <taxon>Sar</taxon>
        <taxon>Alveolata</taxon>
        <taxon>Apicomplexa</taxon>
        <taxon>Conoidasida</taxon>
        <taxon>Coccidia</taxon>
        <taxon>Eucoccidiorida</taxon>
        <taxon>Eimeriorina</taxon>
        <taxon>Cryptosporidiidae</taxon>
        <taxon>Cryptosporidium</taxon>
    </lineage>
</organism>
<comment type="caution">
    <text evidence="1">The sequence shown here is derived from an EMBL/GenBank/DDBJ whole genome shotgun (WGS) entry which is preliminary data.</text>
</comment>
<proteinExistence type="predicted"/>
<sequence length="98" mass="11308">MDLSEITFRNSLDEDLNIESWIDTTFSFKNELPVEVSLLNSKKDKIIVNKKNIISKAIEGKKFKMNKKAVNRKLSDNCKKNDDFISSGRTSLILRRSL</sequence>
<gene>
    <name evidence="1" type="ORF">CmeUKMEL1_11790</name>
</gene>
<dbReference type="Proteomes" id="UP000236928">
    <property type="component" value="Unassembled WGS sequence"/>
</dbReference>
<dbReference type="EMBL" id="JIBK01000041">
    <property type="protein sequence ID" value="POM84317.1"/>
    <property type="molecule type" value="Genomic_DNA"/>
</dbReference>
<keyword evidence="2" id="KW-1185">Reference proteome</keyword>
<dbReference type="VEuPathDB" id="CryptoDB:CmeUKMEL1_11790"/>
<protein>
    <submittedName>
        <fullName evidence="1">Uncharacterized protein</fullName>
    </submittedName>
</protein>
<name>A0A2P4Z2L9_9CRYT</name>
<accession>A0A2P4Z2L9</accession>
<evidence type="ECO:0000313" key="1">
    <source>
        <dbReference type="EMBL" id="POM84317.1"/>
    </source>
</evidence>
<evidence type="ECO:0000313" key="2">
    <source>
        <dbReference type="Proteomes" id="UP000236928"/>
    </source>
</evidence>
<reference evidence="1 2" key="1">
    <citation type="submission" date="2014-04" db="EMBL/GenBank/DDBJ databases">
        <title>Comparative Genomics of Cryptosporidium Species.</title>
        <authorList>
            <person name="Silva J.C."/>
            <person name="Su Q."/>
            <person name="Chalmers R."/>
            <person name="Chibucos M.C."/>
            <person name="Elwin K."/>
            <person name="Godinez A."/>
            <person name="Guo F."/>
            <person name="Huynh K."/>
            <person name="Orvis J."/>
            <person name="Ott S."/>
            <person name="Sadzewicz L."/>
            <person name="Sengamalay N."/>
            <person name="Shetty A."/>
            <person name="Sun M."/>
            <person name="Tallon L."/>
            <person name="Xiao L."/>
            <person name="Zhang H."/>
            <person name="Fraser C.M."/>
            <person name="Zhu G."/>
            <person name="Kissinger J."/>
            <person name="Widmer G."/>
        </authorList>
    </citation>
    <scope>NUCLEOTIDE SEQUENCE [LARGE SCALE GENOMIC DNA]</scope>
    <source>
        <strain evidence="1 2">UKMEL1</strain>
    </source>
</reference>